<accession>A0A7L5C3Q3</accession>
<dbReference type="AlphaFoldDB" id="A0A7L5C3Q3"/>
<name>A0A7L5C3Q3_9RHOB</name>
<protein>
    <submittedName>
        <fullName evidence="1">Uncharacterized protein</fullName>
    </submittedName>
</protein>
<organism evidence="1 2">
    <name type="scientific">Pikeienuella piscinae</name>
    <dbReference type="NCBI Taxonomy" id="2748098"/>
    <lineage>
        <taxon>Bacteria</taxon>
        <taxon>Pseudomonadati</taxon>
        <taxon>Pseudomonadota</taxon>
        <taxon>Alphaproteobacteria</taxon>
        <taxon>Rhodobacterales</taxon>
        <taxon>Paracoccaceae</taxon>
        <taxon>Pikeienuella</taxon>
    </lineage>
</organism>
<sequence length="114" mass="12120">MRPTILLCGEGEDAEAAAAFATATARAARLTSPAAARQAARVREAYRAACNALVCDASQRPALRLTIESETLTPKFELVSGPQRGARATPRALRALRARAYLKARADKSARTPV</sequence>
<reference evidence="1 2" key="1">
    <citation type="submission" date="2020-02" db="EMBL/GenBank/DDBJ databases">
        <title>complete genome sequence of Rhodobacteraceae bacterium.</title>
        <authorList>
            <person name="Park J."/>
            <person name="Kim Y.-S."/>
            <person name="Kim K.-H."/>
        </authorList>
    </citation>
    <scope>NUCLEOTIDE SEQUENCE [LARGE SCALE GENOMIC DNA]</scope>
    <source>
        <strain evidence="1 2">RR4-56</strain>
    </source>
</reference>
<evidence type="ECO:0000313" key="2">
    <source>
        <dbReference type="Proteomes" id="UP000503336"/>
    </source>
</evidence>
<dbReference type="Proteomes" id="UP000503336">
    <property type="component" value="Chromosome"/>
</dbReference>
<evidence type="ECO:0000313" key="1">
    <source>
        <dbReference type="EMBL" id="QIE56884.1"/>
    </source>
</evidence>
<dbReference type="RefSeq" id="WP_165100793.1">
    <property type="nucleotide sequence ID" value="NZ_CP049056.1"/>
</dbReference>
<proteinExistence type="predicted"/>
<keyword evidence="2" id="KW-1185">Reference proteome</keyword>
<gene>
    <name evidence="1" type="ORF">G5B40_16430</name>
</gene>
<dbReference type="EMBL" id="CP049056">
    <property type="protein sequence ID" value="QIE56884.1"/>
    <property type="molecule type" value="Genomic_DNA"/>
</dbReference>
<dbReference type="KEGG" id="hdh:G5B40_16430"/>